<organism evidence="8 9">
    <name type="scientific">Pichia membranifaciens NRRL Y-2026</name>
    <dbReference type="NCBI Taxonomy" id="763406"/>
    <lineage>
        <taxon>Eukaryota</taxon>
        <taxon>Fungi</taxon>
        <taxon>Dikarya</taxon>
        <taxon>Ascomycota</taxon>
        <taxon>Saccharomycotina</taxon>
        <taxon>Pichiomycetes</taxon>
        <taxon>Pichiales</taxon>
        <taxon>Pichiaceae</taxon>
        <taxon>Pichia</taxon>
    </lineage>
</organism>
<dbReference type="STRING" id="763406.A0A1E3NLF8"/>
<dbReference type="SUPFAM" id="SSF55729">
    <property type="entry name" value="Acyl-CoA N-acyltransferases (Nat)"/>
    <property type="match status" value="1"/>
</dbReference>
<dbReference type="GeneID" id="30176855"/>
<dbReference type="InterPro" id="IPR016181">
    <property type="entry name" value="Acyl_CoA_acyltransferase"/>
</dbReference>
<comment type="function">
    <text evidence="5">Involved in the post-translational conjugation of arginine to the N-terminal aspartate or glutamate of a protein. This arginylation is required for degradation of the protein via the ubiquitin pathway.</text>
</comment>
<reference evidence="8 9" key="1">
    <citation type="journal article" date="2016" name="Proc. Natl. Acad. Sci. U.S.A.">
        <title>Comparative genomics of biotechnologically important yeasts.</title>
        <authorList>
            <person name="Riley R."/>
            <person name="Haridas S."/>
            <person name="Wolfe K.H."/>
            <person name="Lopes M.R."/>
            <person name="Hittinger C.T."/>
            <person name="Goeker M."/>
            <person name="Salamov A.A."/>
            <person name="Wisecaver J.H."/>
            <person name="Long T.M."/>
            <person name="Calvey C.H."/>
            <person name="Aerts A.L."/>
            <person name="Barry K.W."/>
            <person name="Choi C."/>
            <person name="Clum A."/>
            <person name="Coughlan A.Y."/>
            <person name="Deshpande S."/>
            <person name="Douglass A.P."/>
            <person name="Hanson S.J."/>
            <person name="Klenk H.-P."/>
            <person name="LaButti K.M."/>
            <person name="Lapidus A."/>
            <person name="Lindquist E.A."/>
            <person name="Lipzen A.M."/>
            <person name="Meier-Kolthoff J.P."/>
            <person name="Ohm R.A."/>
            <person name="Otillar R.P."/>
            <person name="Pangilinan J.L."/>
            <person name="Peng Y."/>
            <person name="Rokas A."/>
            <person name="Rosa C.A."/>
            <person name="Scheuner C."/>
            <person name="Sibirny A.A."/>
            <person name="Slot J.C."/>
            <person name="Stielow J.B."/>
            <person name="Sun H."/>
            <person name="Kurtzman C.P."/>
            <person name="Blackwell M."/>
            <person name="Grigoriev I.V."/>
            <person name="Jeffries T.W."/>
        </authorList>
    </citation>
    <scope>NUCLEOTIDE SEQUENCE [LARGE SCALE GENOMIC DNA]</scope>
    <source>
        <strain evidence="8 9">NRRL Y-2026</strain>
    </source>
</reference>
<dbReference type="GO" id="GO:0004057">
    <property type="term" value="F:arginyl-tRNA--protein transferase activity"/>
    <property type="evidence" value="ECO:0007669"/>
    <property type="project" value="UniProtKB-EC"/>
</dbReference>
<dbReference type="EMBL" id="KV454003">
    <property type="protein sequence ID" value="ODQ46967.1"/>
    <property type="molecule type" value="Genomic_DNA"/>
</dbReference>
<dbReference type="InterPro" id="IPR030700">
    <property type="entry name" value="N-end_Aminoacyl_Trfase"/>
</dbReference>
<dbReference type="PANTHER" id="PTHR21367:SF1">
    <property type="entry name" value="ARGINYL-TRNA--PROTEIN TRANSFERASE 1"/>
    <property type="match status" value="1"/>
</dbReference>
<evidence type="ECO:0000313" key="9">
    <source>
        <dbReference type="Proteomes" id="UP000094455"/>
    </source>
</evidence>
<sequence>MDLEEHEGEELAYIKSTRCGYCHQQKPVEKSWALESVSKLMKDKGYCNSSSITFDGEELSFQRYEQLIKQGWRRSGSFMYKPDLLRSCCRQYTIRTNYEMFVDDKYYNKSNKKSIRRFYKAMEMGINTATGSLLDMYTQKDKKGRFFSVLLPNSFTMDKFQLFKRYQMSIHKEKESEINEYSFYNFLCNDPFPEVTKRREYVDWKKVNQQWTSGEIGKELLDLQGPVHECYFIDNKLVAIAVLDILPTTISSVYFIWDPDYAHLGLGTVSAIREIVMTKLLEKDHYYMGFYIPDCEKMVYKAKFGGEIRNFADDESLEWVKMLDVDHLMKDGLLRVFAKTQDGEKLAEVTEKMYGVEGCRDAEALDSFRVISKTCIFPTPSIIPGLDTSSL</sequence>
<name>A0A1E3NLF8_9ASCO</name>
<dbReference type="OrthoDB" id="74183at2759"/>
<evidence type="ECO:0000313" key="8">
    <source>
        <dbReference type="EMBL" id="ODQ46967.1"/>
    </source>
</evidence>
<evidence type="ECO:0000259" key="6">
    <source>
        <dbReference type="Pfam" id="PF04376"/>
    </source>
</evidence>
<comment type="similarity">
    <text evidence="1 5">Belongs to the R-transferase family.</text>
</comment>
<dbReference type="InterPro" id="IPR007471">
    <property type="entry name" value="N-end_Aminoacyl_Trfase_N"/>
</dbReference>
<evidence type="ECO:0000256" key="2">
    <source>
        <dbReference type="ARBA" id="ARBA00022679"/>
    </source>
</evidence>
<dbReference type="AlphaFoldDB" id="A0A1E3NLF8"/>
<proteinExistence type="inferred from homology"/>
<keyword evidence="9" id="KW-1185">Reference proteome</keyword>
<dbReference type="Pfam" id="PF04376">
    <property type="entry name" value="ATE_N"/>
    <property type="match status" value="1"/>
</dbReference>
<evidence type="ECO:0000256" key="5">
    <source>
        <dbReference type="PIRNR" id="PIRNR037207"/>
    </source>
</evidence>
<accession>A0A1E3NLF8</accession>
<gene>
    <name evidence="8" type="ORF">PICMEDRAFT_139857</name>
</gene>
<dbReference type="InterPro" id="IPR017137">
    <property type="entry name" value="Arg-tRNA-P_Trfase_1_euk"/>
</dbReference>
<evidence type="ECO:0000256" key="1">
    <source>
        <dbReference type="ARBA" id="ARBA00009991"/>
    </source>
</evidence>
<evidence type="ECO:0000256" key="4">
    <source>
        <dbReference type="ARBA" id="ARBA00023315"/>
    </source>
</evidence>
<dbReference type="Pfam" id="PF04377">
    <property type="entry name" value="ATE_C"/>
    <property type="match status" value="1"/>
</dbReference>
<dbReference type="EC" id="2.3.2.8" evidence="5"/>
<comment type="catalytic activity">
    <reaction evidence="5">
        <text>an N-terminal L-alpha-aminoacyl-[protein] + L-arginyl-tRNA(Arg) = an N-terminal L-arginyl-L-aminoacyl-[protein] + tRNA(Arg) + H(+)</text>
        <dbReference type="Rhea" id="RHEA:10208"/>
        <dbReference type="Rhea" id="RHEA-COMP:9658"/>
        <dbReference type="Rhea" id="RHEA-COMP:9673"/>
        <dbReference type="Rhea" id="RHEA-COMP:10636"/>
        <dbReference type="Rhea" id="RHEA-COMP:10638"/>
        <dbReference type="ChEBI" id="CHEBI:15378"/>
        <dbReference type="ChEBI" id="CHEBI:78442"/>
        <dbReference type="ChEBI" id="CHEBI:78513"/>
        <dbReference type="ChEBI" id="CHEBI:78597"/>
        <dbReference type="ChEBI" id="CHEBI:83562"/>
        <dbReference type="EC" id="2.3.2.8"/>
    </reaction>
</comment>
<dbReference type="GO" id="GO:0005737">
    <property type="term" value="C:cytoplasm"/>
    <property type="evidence" value="ECO:0007669"/>
    <property type="project" value="TreeGrafter"/>
</dbReference>
<dbReference type="PANTHER" id="PTHR21367">
    <property type="entry name" value="ARGININE-TRNA-PROTEIN TRANSFERASE 1"/>
    <property type="match status" value="1"/>
</dbReference>
<keyword evidence="4 5" id="KW-0012">Acyltransferase</keyword>
<evidence type="ECO:0000259" key="7">
    <source>
        <dbReference type="Pfam" id="PF04377"/>
    </source>
</evidence>
<dbReference type="InterPro" id="IPR007472">
    <property type="entry name" value="N-end_Aminoacyl_Trfase_C"/>
</dbReference>
<dbReference type="Proteomes" id="UP000094455">
    <property type="component" value="Unassembled WGS sequence"/>
</dbReference>
<dbReference type="RefSeq" id="XP_019018080.1">
    <property type="nucleotide sequence ID" value="XM_019160168.1"/>
</dbReference>
<evidence type="ECO:0000256" key="3">
    <source>
        <dbReference type="ARBA" id="ARBA00022786"/>
    </source>
</evidence>
<keyword evidence="3 5" id="KW-0833">Ubl conjugation pathway</keyword>
<feature type="domain" description="N-end aminoacyl transferase N-terminal" evidence="6">
    <location>
        <begin position="18"/>
        <end position="103"/>
    </location>
</feature>
<protein>
    <recommendedName>
        <fullName evidence="5">Arginyl-tRNA--protein transferase 1</fullName>
        <shortName evidence="5">Arginyltransferase 1</shortName>
        <shortName evidence="5">R-transferase 1</shortName>
        <ecNumber evidence="5">2.3.2.8</ecNumber>
    </recommendedName>
    <alternativeName>
        <fullName evidence="5">Arginine-tRNA--protein transferase 1</fullName>
    </alternativeName>
</protein>
<dbReference type="PIRSF" id="PIRSF037207">
    <property type="entry name" value="ATE1_euk"/>
    <property type="match status" value="1"/>
</dbReference>
<keyword evidence="2 5" id="KW-0808">Transferase</keyword>
<feature type="domain" description="N-end rule aminoacyl transferase C-terminal" evidence="7">
    <location>
        <begin position="159"/>
        <end position="305"/>
    </location>
</feature>